<protein>
    <submittedName>
        <fullName evidence="2">Uncharacterized protein</fullName>
    </submittedName>
</protein>
<evidence type="ECO:0000313" key="2">
    <source>
        <dbReference type="EMBL" id="KPL73802.1"/>
    </source>
</evidence>
<keyword evidence="1" id="KW-0812">Transmembrane</keyword>
<gene>
    <name evidence="2" type="ORF">AC812_13480</name>
</gene>
<dbReference type="RefSeq" id="WP_061917333.1">
    <property type="nucleotide sequence ID" value="NZ_DF967971.1"/>
</dbReference>
<organism evidence="2 3">
    <name type="scientific">Bellilinea caldifistulae</name>
    <dbReference type="NCBI Taxonomy" id="360411"/>
    <lineage>
        <taxon>Bacteria</taxon>
        <taxon>Bacillati</taxon>
        <taxon>Chloroflexota</taxon>
        <taxon>Anaerolineae</taxon>
        <taxon>Anaerolineales</taxon>
        <taxon>Anaerolineaceae</taxon>
        <taxon>Bellilinea</taxon>
    </lineage>
</organism>
<feature type="transmembrane region" description="Helical" evidence="1">
    <location>
        <begin position="12"/>
        <end position="34"/>
    </location>
</feature>
<dbReference type="Proteomes" id="UP000050514">
    <property type="component" value="Unassembled WGS sequence"/>
</dbReference>
<evidence type="ECO:0000313" key="3">
    <source>
        <dbReference type="Proteomes" id="UP000050514"/>
    </source>
</evidence>
<proteinExistence type="predicted"/>
<feature type="transmembrane region" description="Helical" evidence="1">
    <location>
        <begin position="46"/>
        <end position="67"/>
    </location>
</feature>
<sequence>MDDEPLFKFNRFKVIWIGRFFCVVMLLLMGAFFINQVEIFFQQPDLIENNFPLNLVFQLGMISGYVVALKNEKAGSVLIVIFSLMFLWTLGIPKMFLFFFVILISPLYFFAYHWFRVSRGGSAE</sequence>
<comment type="caution">
    <text evidence="2">The sequence shown here is derived from an EMBL/GenBank/DDBJ whole genome shotgun (WGS) entry which is preliminary data.</text>
</comment>
<dbReference type="EMBL" id="LGHJ01000019">
    <property type="protein sequence ID" value="KPL73802.1"/>
    <property type="molecule type" value="Genomic_DNA"/>
</dbReference>
<accession>A0A0N8GLY6</accession>
<dbReference type="AlphaFoldDB" id="A0A0N8GLY6"/>
<evidence type="ECO:0000256" key="1">
    <source>
        <dbReference type="SAM" id="Phobius"/>
    </source>
</evidence>
<keyword evidence="3" id="KW-1185">Reference proteome</keyword>
<reference evidence="2 3" key="1">
    <citation type="submission" date="2015-07" db="EMBL/GenBank/DDBJ databases">
        <title>Draft genome of Bellilinea caldifistulae DSM 17877.</title>
        <authorList>
            <person name="Hemp J."/>
            <person name="Ward L.M."/>
            <person name="Pace L.A."/>
            <person name="Fischer W.W."/>
        </authorList>
    </citation>
    <scope>NUCLEOTIDE SEQUENCE [LARGE SCALE GENOMIC DNA]</scope>
    <source>
        <strain evidence="2 3">GOMI-1</strain>
    </source>
</reference>
<feature type="transmembrane region" description="Helical" evidence="1">
    <location>
        <begin position="96"/>
        <end position="115"/>
    </location>
</feature>
<keyword evidence="1" id="KW-1133">Transmembrane helix</keyword>
<keyword evidence="1" id="KW-0472">Membrane</keyword>
<feature type="transmembrane region" description="Helical" evidence="1">
    <location>
        <begin position="74"/>
        <end position="90"/>
    </location>
</feature>
<name>A0A0N8GLY6_9CHLR</name>